<name>A0ABQ4N9P0_9BACL</name>
<dbReference type="Gene3D" id="3.30.2120.10">
    <property type="entry name" value="Bacillus phage protein-like"/>
    <property type="match status" value="1"/>
</dbReference>
<protein>
    <recommendedName>
        <fullName evidence="1">Phage ABA sandwich domain-containing protein</fullName>
    </recommendedName>
</protein>
<evidence type="ECO:0000313" key="3">
    <source>
        <dbReference type="Proteomes" id="UP000680304"/>
    </source>
</evidence>
<sequence length="120" mass="13232">MPAGRDLDALVAEKVMGWDIHSKYTGKFNPGHDLECNYTTHESLVVRRVPEFSADISAALEVAIHLQKQGYYVCIDLKACEETSVGVYEENPAEQIAYAKAQTPSEAICKAALLAVMDRD</sequence>
<dbReference type="RefSeq" id="WP_213529383.1">
    <property type="nucleotide sequence ID" value="NZ_BOVJ01000110.1"/>
</dbReference>
<proteinExistence type="predicted"/>
<evidence type="ECO:0000313" key="2">
    <source>
        <dbReference type="EMBL" id="GIQ64900.1"/>
    </source>
</evidence>
<feature type="domain" description="Phage ABA sandwich" evidence="1">
    <location>
        <begin position="10"/>
        <end position="113"/>
    </location>
</feature>
<dbReference type="EMBL" id="BOVJ01000110">
    <property type="protein sequence ID" value="GIQ64900.1"/>
    <property type="molecule type" value="Genomic_DNA"/>
</dbReference>
<accession>A0ABQ4N9P0</accession>
<comment type="caution">
    <text evidence="2">The sequence shown here is derived from an EMBL/GenBank/DDBJ whole genome shotgun (WGS) entry which is preliminary data.</text>
</comment>
<keyword evidence="3" id="KW-1185">Reference proteome</keyword>
<gene>
    <name evidence="2" type="ORF">PACILC2_34680</name>
</gene>
<organism evidence="2 3">
    <name type="scientific">Paenibacillus cisolokensis</name>
    <dbReference type="NCBI Taxonomy" id="1658519"/>
    <lineage>
        <taxon>Bacteria</taxon>
        <taxon>Bacillati</taxon>
        <taxon>Bacillota</taxon>
        <taxon>Bacilli</taxon>
        <taxon>Bacillales</taxon>
        <taxon>Paenibacillaceae</taxon>
        <taxon>Paenibacillus</taxon>
    </lineage>
</organism>
<dbReference type="InterPro" id="IPR041270">
    <property type="entry name" value="Phage_ABA_S"/>
</dbReference>
<dbReference type="Pfam" id="PF18066">
    <property type="entry name" value="Phage_ABA_S"/>
    <property type="match status" value="1"/>
</dbReference>
<dbReference type="Proteomes" id="UP000680304">
    <property type="component" value="Unassembled WGS sequence"/>
</dbReference>
<dbReference type="InterPro" id="IPR028985">
    <property type="entry name" value="Bacillus_phage_prot-like"/>
</dbReference>
<evidence type="ECO:0000259" key="1">
    <source>
        <dbReference type="Pfam" id="PF18066"/>
    </source>
</evidence>
<reference evidence="2 3" key="1">
    <citation type="submission" date="2021-04" db="EMBL/GenBank/DDBJ databases">
        <title>Draft genome sequence of Paenibacillus cisolokensis, LC2-13A.</title>
        <authorList>
            <person name="Uke A."/>
            <person name="Chhe C."/>
            <person name="Baramee S."/>
            <person name="Kosugi A."/>
        </authorList>
    </citation>
    <scope>NUCLEOTIDE SEQUENCE [LARGE SCALE GENOMIC DNA]</scope>
    <source>
        <strain evidence="2 3">LC2-13A</strain>
    </source>
</reference>